<reference evidence="3 4" key="1">
    <citation type="submission" date="2021-11" db="EMBL/GenBank/DDBJ databases">
        <authorList>
            <person name="Lee D.-H."/>
            <person name="Kim S.-B."/>
        </authorList>
    </citation>
    <scope>NUCLEOTIDE SEQUENCE [LARGE SCALE GENOMIC DNA]</scope>
    <source>
        <strain evidence="3 4">KCTC 52223</strain>
    </source>
</reference>
<dbReference type="PANTHER" id="PTHR24320">
    <property type="entry name" value="RETINOL DEHYDROGENASE"/>
    <property type="match status" value="1"/>
</dbReference>
<dbReference type="SUPFAM" id="SSF51735">
    <property type="entry name" value="NAD(P)-binding Rossmann-fold domains"/>
    <property type="match status" value="1"/>
</dbReference>
<keyword evidence="2" id="KW-0560">Oxidoreductase</keyword>
<organism evidence="3 4">
    <name type="scientific">Reyranella aquatilis</name>
    <dbReference type="NCBI Taxonomy" id="2035356"/>
    <lineage>
        <taxon>Bacteria</taxon>
        <taxon>Pseudomonadati</taxon>
        <taxon>Pseudomonadota</taxon>
        <taxon>Alphaproteobacteria</taxon>
        <taxon>Hyphomicrobiales</taxon>
        <taxon>Reyranellaceae</taxon>
        <taxon>Reyranella</taxon>
    </lineage>
</organism>
<keyword evidence="4" id="KW-1185">Reference proteome</keyword>
<evidence type="ECO:0000256" key="2">
    <source>
        <dbReference type="ARBA" id="ARBA00023002"/>
    </source>
</evidence>
<comment type="similarity">
    <text evidence="1">Belongs to the short-chain dehydrogenases/reductases (SDR) family.</text>
</comment>
<dbReference type="PANTHER" id="PTHR24320:SF152">
    <property type="entry name" value="SHORT-CHAIN DEHYDROGENASE_REDUCTASE FAMILY PROTEIN"/>
    <property type="match status" value="1"/>
</dbReference>
<dbReference type="Pfam" id="PF00106">
    <property type="entry name" value="adh_short"/>
    <property type="match status" value="1"/>
</dbReference>
<sequence length="317" mass="33830">MTAIHLVTGGTSGIGLELVRFLLDDPESQVVVGARRPAEATALRGLARGERLEILPLDLASLASTVAFADAVMTRLAGGRLASLAANAGVQIPGGRRLTVDGYEETLQANWLGHAVLVERLLPALAPGAPVVFTASGTHDPASGTARLFGFRGGLYRGIDRVARGDLDANASEKQQGMDRYATSKLVAILHVYARARSTVPGGPRWFAYDPGLMPGTGLARDRSALERWAWSTILPVVARAIPGSSTPRRSAATYARLLTGRLFPQESGVHLDFSGRRTASSADSQRQEWQDEVAEYARMAARDRRTDAAEPAARIP</sequence>
<evidence type="ECO:0000256" key="1">
    <source>
        <dbReference type="ARBA" id="ARBA00006484"/>
    </source>
</evidence>
<gene>
    <name evidence="3" type="ORF">LJ725_21860</name>
</gene>
<name>A0ABS8KZW5_9HYPH</name>
<accession>A0ABS8KZW5</accession>
<dbReference type="InterPro" id="IPR036291">
    <property type="entry name" value="NAD(P)-bd_dom_sf"/>
</dbReference>
<protein>
    <submittedName>
        <fullName evidence="3">SDR family NAD(P)-dependent oxidoreductase</fullName>
    </submittedName>
</protein>
<evidence type="ECO:0000313" key="4">
    <source>
        <dbReference type="Proteomes" id="UP001198862"/>
    </source>
</evidence>
<proteinExistence type="inferred from homology"/>
<dbReference type="PRINTS" id="PR00081">
    <property type="entry name" value="GDHRDH"/>
</dbReference>
<dbReference type="EMBL" id="JAJISD010000010">
    <property type="protein sequence ID" value="MCC8431629.1"/>
    <property type="molecule type" value="Genomic_DNA"/>
</dbReference>
<dbReference type="RefSeq" id="WP_230553028.1">
    <property type="nucleotide sequence ID" value="NZ_JAJISD010000010.1"/>
</dbReference>
<comment type="caution">
    <text evidence="3">The sequence shown here is derived from an EMBL/GenBank/DDBJ whole genome shotgun (WGS) entry which is preliminary data.</text>
</comment>
<evidence type="ECO:0000313" key="3">
    <source>
        <dbReference type="EMBL" id="MCC8431629.1"/>
    </source>
</evidence>
<dbReference type="Gene3D" id="3.40.50.720">
    <property type="entry name" value="NAD(P)-binding Rossmann-like Domain"/>
    <property type="match status" value="1"/>
</dbReference>
<dbReference type="Proteomes" id="UP001198862">
    <property type="component" value="Unassembled WGS sequence"/>
</dbReference>
<dbReference type="InterPro" id="IPR002347">
    <property type="entry name" value="SDR_fam"/>
</dbReference>